<dbReference type="CDD" id="cd13970">
    <property type="entry name" value="ABC1_ADCK3"/>
    <property type="match status" value="1"/>
</dbReference>
<evidence type="ECO:0000256" key="4">
    <source>
        <dbReference type="ARBA" id="ARBA00022840"/>
    </source>
</evidence>
<dbReference type="PANTHER" id="PTHR43851">
    <property type="match status" value="1"/>
</dbReference>
<accession>A0A545UIR7</accession>
<keyword evidence="7" id="KW-1185">Reference proteome</keyword>
<name>A0A545UIR7_9GAMM</name>
<keyword evidence="2" id="KW-0808">Transferase</keyword>
<dbReference type="AlphaFoldDB" id="A0A545UIR7"/>
<evidence type="ECO:0000256" key="2">
    <source>
        <dbReference type="ARBA" id="ARBA00022679"/>
    </source>
</evidence>
<dbReference type="InterPro" id="IPR051409">
    <property type="entry name" value="Atypical_kinase_ADCK"/>
</dbReference>
<organism evidence="6 7">
    <name type="scientific">Aliikangiella coralliicola</name>
    <dbReference type="NCBI Taxonomy" id="2592383"/>
    <lineage>
        <taxon>Bacteria</taxon>
        <taxon>Pseudomonadati</taxon>
        <taxon>Pseudomonadota</taxon>
        <taxon>Gammaproteobacteria</taxon>
        <taxon>Oceanospirillales</taxon>
        <taxon>Pleioneaceae</taxon>
        <taxon>Aliikangiella</taxon>
    </lineage>
</organism>
<dbReference type="PANTHER" id="PTHR43851:SF3">
    <property type="entry name" value="COENZYME Q8"/>
    <property type="match status" value="1"/>
</dbReference>
<proteinExistence type="inferred from homology"/>
<dbReference type="InterPro" id="IPR004147">
    <property type="entry name" value="ABC1_dom"/>
</dbReference>
<reference evidence="6 7" key="1">
    <citation type="submission" date="2019-07" db="EMBL/GenBank/DDBJ databases">
        <title>Draft genome for Aliikangiella sp. M105.</title>
        <authorList>
            <person name="Wang G."/>
        </authorList>
    </citation>
    <scope>NUCLEOTIDE SEQUENCE [LARGE SCALE GENOMIC DNA]</scope>
    <source>
        <strain evidence="6 7">M105</strain>
    </source>
</reference>
<keyword evidence="6" id="KW-0418">Kinase</keyword>
<evidence type="ECO:0000259" key="5">
    <source>
        <dbReference type="Pfam" id="PF03109"/>
    </source>
</evidence>
<protein>
    <submittedName>
        <fullName evidence="6">AarF/ABC1/UbiB kinase family protein</fullName>
    </submittedName>
</protein>
<comment type="caution">
    <text evidence="6">The sequence shown here is derived from an EMBL/GenBank/DDBJ whole genome shotgun (WGS) entry which is preliminary data.</text>
</comment>
<evidence type="ECO:0000256" key="3">
    <source>
        <dbReference type="ARBA" id="ARBA00022741"/>
    </source>
</evidence>
<evidence type="ECO:0000313" key="7">
    <source>
        <dbReference type="Proteomes" id="UP000315439"/>
    </source>
</evidence>
<keyword evidence="4" id="KW-0067">ATP-binding</keyword>
<dbReference type="InterPro" id="IPR011009">
    <property type="entry name" value="Kinase-like_dom_sf"/>
</dbReference>
<dbReference type="GO" id="GO:0005524">
    <property type="term" value="F:ATP binding"/>
    <property type="evidence" value="ECO:0007669"/>
    <property type="project" value="UniProtKB-KW"/>
</dbReference>
<gene>
    <name evidence="6" type="ORF">FLL46_00110</name>
</gene>
<comment type="similarity">
    <text evidence="1">Belongs to the protein kinase superfamily. ADCK protein kinase family.</text>
</comment>
<dbReference type="Pfam" id="PF03109">
    <property type="entry name" value="ABC1"/>
    <property type="match status" value="1"/>
</dbReference>
<dbReference type="OrthoDB" id="9795390at2"/>
<dbReference type="SUPFAM" id="SSF56112">
    <property type="entry name" value="Protein kinase-like (PK-like)"/>
    <property type="match status" value="1"/>
</dbReference>
<keyword evidence="3" id="KW-0547">Nucleotide-binding</keyword>
<dbReference type="Proteomes" id="UP000315439">
    <property type="component" value="Unassembled WGS sequence"/>
</dbReference>
<dbReference type="EMBL" id="VIKS01000001">
    <property type="protein sequence ID" value="TQV89323.1"/>
    <property type="molecule type" value="Genomic_DNA"/>
</dbReference>
<feature type="domain" description="ABC1 atypical kinase-like" evidence="5">
    <location>
        <begin position="102"/>
        <end position="334"/>
    </location>
</feature>
<evidence type="ECO:0000313" key="6">
    <source>
        <dbReference type="EMBL" id="TQV89323.1"/>
    </source>
</evidence>
<dbReference type="GO" id="GO:0016301">
    <property type="term" value="F:kinase activity"/>
    <property type="evidence" value="ECO:0007669"/>
    <property type="project" value="UniProtKB-KW"/>
</dbReference>
<dbReference type="InterPro" id="IPR034646">
    <property type="entry name" value="ADCK3_dom"/>
</dbReference>
<sequence>MDHLMPESYSLPTSKLKRSAITSITAAKVGLKHVGHKTRSYWLSENERELSQAEHEEKLGKLIFSALSQLRGTALKVSQLLSMEADILPASIREQLKNACYQVPPINRALVRKQVVQELGSPPAELFKGFNPQAFAAASIGQVHRAVTTNNQLVAVKIQYPGIGATIESDLKLVEHLFKTLSKVSNLMPQKQVRNLILKEMQDRLKDEIDYEIEADNLSWFKQNTNLANIVIPDVLHEYSAKRVITFEMLDGLHLDDWLATNPDQQQRNHFGQLLFDFFWYSVFQLKRINADPHPGNFLFQSNGNLGVIDFGCVRSLDEEFIESFSAMIPAVVDTFYHDQKSDALFEIYRKLKFIGDNVTLEQFEQEIRPLLVPFALWFGEAYQQETFDFKNKSPCPGRPNSENNVAIKYLNGMYSEQLCFDRAHLGLMNLLTQLGAEIKTDWQKFRN</sequence>
<evidence type="ECO:0000256" key="1">
    <source>
        <dbReference type="ARBA" id="ARBA00009670"/>
    </source>
</evidence>